<comment type="similarity">
    <text evidence="1">Belongs to the sigma-70 factor family. ECF subfamily.</text>
</comment>
<protein>
    <submittedName>
        <fullName evidence="7">Sigma-70 family RNA polymerase sigma factor</fullName>
    </submittedName>
</protein>
<dbReference type="NCBIfam" id="TIGR02937">
    <property type="entry name" value="sigma70-ECF"/>
    <property type="match status" value="1"/>
</dbReference>
<dbReference type="GO" id="GO:0006352">
    <property type="term" value="P:DNA-templated transcription initiation"/>
    <property type="evidence" value="ECO:0007669"/>
    <property type="project" value="InterPro"/>
</dbReference>
<dbReference type="EMBL" id="CP045121">
    <property type="protein sequence ID" value="QIN80463.1"/>
    <property type="molecule type" value="Genomic_DNA"/>
</dbReference>
<dbReference type="Gene3D" id="1.10.1740.10">
    <property type="match status" value="1"/>
</dbReference>
<dbReference type="KEGG" id="rmar:GBA65_20265"/>
<proteinExistence type="inferred from homology"/>
<evidence type="ECO:0000313" key="7">
    <source>
        <dbReference type="EMBL" id="QIN80463.1"/>
    </source>
</evidence>
<reference evidence="7 8" key="1">
    <citation type="submission" date="2019-10" db="EMBL/GenBank/DDBJ databases">
        <title>Rubrobacter sp nov SCSIO 52915 isolated from a deep-sea sediment in the South China Sea.</title>
        <authorList>
            <person name="Chen R.W."/>
        </authorList>
    </citation>
    <scope>NUCLEOTIDE SEQUENCE [LARGE SCALE GENOMIC DNA]</scope>
    <source>
        <strain evidence="7 8">SCSIO 52915</strain>
    </source>
</reference>
<feature type="domain" description="RNA polymerase sigma-70 region 2" evidence="6">
    <location>
        <begin position="59"/>
        <end position="114"/>
    </location>
</feature>
<evidence type="ECO:0000256" key="3">
    <source>
        <dbReference type="ARBA" id="ARBA00023082"/>
    </source>
</evidence>
<dbReference type="AlphaFoldDB" id="A0A6G8Q1X1"/>
<dbReference type="InterPro" id="IPR036388">
    <property type="entry name" value="WH-like_DNA-bd_sf"/>
</dbReference>
<evidence type="ECO:0000259" key="6">
    <source>
        <dbReference type="Pfam" id="PF04542"/>
    </source>
</evidence>
<keyword evidence="3" id="KW-0731">Sigma factor</keyword>
<evidence type="ECO:0000313" key="8">
    <source>
        <dbReference type="Proteomes" id="UP000502706"/>
    </source>
</evidence>
<name>A0A6G8Q1X1_9ACTN</name>
<dbReference type="SUPFAM" id="SSF88946">
    <property type="entry name" value="Sigma2 domain of RNA polymerase sigma factors"/>
    <property type="match status" value="1"/>
</dbReference>
<dbReference type="PANTHER" id="PTHR43133">
    <property type="entry name" value="RNA POLYMERASE ECF-TYPE SIGMA FACTO"/>
    <property type="match status" value="1"/>
</dbReference>
<dbReference type="InterPro" id="IPR039425">
    <property type="entry name" value="RNA_pol_sigma-70-like"/>
</dbReference>
<dbReference type="GO" id="GO:0003677">
    <property type="term" value="F:DNA binding"/>
    <property type="evidence" value="ECO:0007669"/>
    <property type="project" value="UniProtKB-KW"/>
</dbReference>
<dbReference type="InterPro" id="IPR007627">
    <property type="entry name" value="RNA_pol_sigma70_r2"/>
</dbReference>
<dbReference type="SUPFAM" id="SSF88659">
    <property type="entry name" value="Sigma3 and sigma4 domains of RNA polymerase sigma factors"/>
    <property type="match status" value="1"/>
</dbReference>
<dbReference type="GO" id="GO:0016987">
    <property type="term" value="F:sigma factor activity"/>
    <property type="evidence" value="ECO:0007669"/>
    <property type="project" value="UniProtKB-KW"/>
</dbReference>
<gene>
    <name evidence="7" type="ORF">GBA65_20265</name>
</gene>
<keyword evidence="4" id="KW-0238">DNA-binding</keyword>
<evidence type="ECO:0000256" key="2">
    <source>
        <dbReference type="ARBA" id="ARBA00023015"/>
    </source>
</evidence>
<evidence type="ECO:0000256" key="4">
    <source>
        <dbReference type="ARBA" id="ARBA00023125"/>
    </source>
</evidence>
<organism evidence="7 8">
    <name type="scientific">Rubrobacter marinus</name>
    <dbReference type="NCBI Taxonomy" id="2653852"/>
    <lineage>
        <taxon>Bacteria</taxon>
        <taxon>Bacillati</taxon>
        <taxon>Actinomycetota</taxon>
        <taxon>Rubrobacteria</taxon>
        <taxon>Rubrobacterales</taxon>
        <taxon>Rubrobacteraceae</taxon>
        <taxon>Rubrobacter</taxon>
    </lineage>
</organism>
<dbReference type="Pfam" id="PF04542">
    <property type="entry name" value="Sigma70_r2"/>
    <property type="match status" value="1"/>
</dbReference>
<keyword evidence="5" id="KW-0804">Transcription</keyword>
<dbReference type="Gene3D" id="1.10.10.10">
    <property type="entry name" value="Winged helix-like DNA-binding domain superfamily/Winged helix DNA-binding domain"/>
    <property type="match status" value="1"/>
</dbReference>
<sequence length="216" mass="23930">MLLRLQRRRARNGVAPSTAFVGAGSPVPRARRSSGYGSDRDLIEACREGDAGAWSAVLDRYERLVFSIPLGYGLSRHDAADVSQITFTILLQSLDSLREDSRLGPWLATVARRHTWRLMQRGLREGPNRGEDLADSAVLVGKGGTESVEHWETTEWLNQGLSLLNEPCRRLLTALYFDETQPSYAEVAERLNMPVGSIGPTRARCLKSLKQALNAP</sequence>
<keyword evidence="8" id="KW-1185">Reference proteome</keyword>
<evidence type="ECO:0000256" key="5">
    <source>
        <dbReference type="ARBA" id="ARBA00023163"/>
    </source>
</evidence>
<evidence type="ECO:0000256" key="1">
    <source>
        <dbReference type="ARBA" id="ARBA00010641"/>
    </source>
</evidence>
<dbReference type="PANTHER" id="PTHR43133:SF8">
    <property type="entry name" value="RNA POLYMERASE SIGMA FACTOR HI_1459-RELATED"/>
    <property type="match status" value="1"/>
</dbReference>
<dbReference type="InterPro" id="IPR013325">
    <property type="entry name" value="RNA_pol_sigma_r2"/>
</dbReference>
<dbReference type="InterPro" id="IPR014284">
    <property type="entry name" value="RNA_pol_sigma-70_dom"/>
</dbReference>
<dbReference type="Proteomes" id="UP000502706">
    <property type="component" value="Chromosome"/>
</dbReference>
<keyword evidence="2" id="KW-0805">Transcription regulation</keyword>
<dbReference type="InterPro" id="IPR013324">
    <property type="entry name" value="RNA_pol_sigma_r3/r4-like"/>
</dbReference>
<accession>A0A6G8Q1X1</accession>